<dbReference type="EMBL" id="VFMO01000001">
    <property type="protein sequence ID" value="TQJ14598.1"/>
    <property type="molecule type" value="Genomic_DNA"/>
</dbReference>
<gene>
    <name evidence="2" type="ORF">FB459_2066</name>
</gene>
<evidence type="ECO:0000313" key="3">
    <source>
        <dbReference type="Proteomes" id="UP000320806"/>
    </source>
</evidence>
<keyword evidence="1" id="KW-0812">Transmembrane</keyword>
<keyword evidence="1" id="KW-0472">Membrane</keyword>
<dbReference type="Proteomes" id="UP000320806">
    <property type="component" value="Unassembled WGS sequence"/>
</dbReference>
<name>A0A542EGZ5_9MICO</name>
<proteinExistence type="predicted"/>
<dbReference type="AlphaFoldDB" id="A0A542EGZ5"/>
<dbReference type="RefSeq" id="WP_141928390.1">
    <property type="nucleotide sequence ID" value="NZ_BAABCI010000003.1"/>
</dbReference>
<organism evidence="2 3">
    <name type="scientific">Yimella lutea</name>
    <dbReference type="NCBI Taxonomy" id="587872"/>
    <lineage>
        <taxon>Bacteria</taxon>
        <taxon>Bacillati</taxon>
        <taxon>Actinomycetota</taxon>
        <taxon>Actinomycetes</taxon>
        <taxon>Micrococcales</taxon>
        <taxon>Dermacoccaceae</taxon>
        <taxon>Yimella</taxon>
    </lineage>
</organism>
<feature type="transmembrane region" description="Helical" evidence="1">
    <location>
        <begin position="6"/>
        <end position="35"/>
    </location>
</feature>
<feature type="transmembrane region" description="Helical" evidence="1">
    <location>
        <begin position="47"/>
        <end position="72"/>
    </location>
</feature>
<protein>
    <submittedName>
        <fullName evidence="2">Uncharacterized protein</fullName>
    </submittedName>
</protein>
<reference evidence="2 3" key="1">
    <citation type="submission" date="2019-06" db="EMBL/GenBank/DDBJ databases">
        <title>Sequencing the genomes of 1000 actinobacteria strains.</title>
        <authorList>
            <person name="Klenk H.-P."/>
        </authorList>
    </citation>
    <scope>NUCLEOTIDE SEQUENCE [LARGE SCALE GENOMIC DNA]</scope>
    <source>
        <strain evidence="2 3">DSM 19828</strain>
    </source>
</reference>
<evidence type="ECO:0000313" key="2">
    <source>
        <dbReference type="EMBL" id="TQJ14598.1"/>
    </source>
</evidence>
<keyword evidence="3" id="KW-1185">Reference proteome</keyword>
<sequence length="73" mass="7136">MTSAAYTSYCLAIATVLAAGWAVCSLGVVSSLTLSATKGREIPGTRFMLGGLVASGTGALVFAAVGLAARIAA</sequence>
<accession>A0A542EGZ5</accession>
<comment type="caution">
    <text evidence="2">The sequence shown here is derived from an EMBL/GenBank/DDBJ whole genome shotgun (WGS) entry which is preliminary data.</text>
</comment>
<keyword evidence="1" id="KW-1133">Transmembrane helix</keyword>
<evidence type="ECO:0000256" key="1">
    <source>
        <dbReference type="SAM" id="Phobius"/>
    </source>
</evidence>